<reference evidence="16 17" key="1">
    <citation type="journal article" date="2023" name="BMC Biotechnol.">
        <title>Vitis rotundifolia cv Carlos genome sequencing.</title>
        <authorList>
            <person name="Huff M."/>
            <person name="Hulse-Kemp A."/>
            <person name="Scheffler B."/>
            <person name="Youngblood R."/>
            <person name="Simpson S."/>
            <person name="Babiker E."/>
            <person name="Staton M."/>
        </authorList>
    </citation>
    <scope>NUCLEOTIDE SEQUENCE [LARGE SCALE GENOMIC DNA]</scope>
    <source>
        <tissue evidence="16">Leaf</tissue>
    </source>
</reference>
<evidence type="ECO:0000256" key="7">
    <source>
        <dbReference type="ARBA" id="ARBA00022737"/>
    </source>
</evidence>
<keyword evidence="3" id="KW-1003">Cell membrane</keyword>
<feature type="transmembrane region" description="Helical" evidence="12">
    <location>
        <begin position="1089"/>
        <end position="1112"/>
    </location>
</feature>
<dbReference type="Pfam" id="PF13855">
    <property type="entry name" value="LRR_8"/>
    <property type="match status" value="2"/>
</dbReference>
<evidence type="ECO:0000256" key="1">
    <source>
        <dbReference type="ARBA" id="ARBA00004251"/>
    </source>
</evidence>
<comment type="subcellular location">
    <subcellularLocation>
        <location evidence="1">Cell membrane</location>
        <topology evidence="1">Single-pass type I membrane protein</topology>
    </subcellularLocation>
</comment>
<dbReference type="SMART" id="SM00369">
    <property type="entry name" value="LRR_TYP"/>
    <property type="match status" value="14"/>
</dbReference>
<dbReference type="Proteomes" id="UP001168098">
    <property type="component" value="Unassembled WGS sequence"/>
</dbReference>
<dbReference type="FunFam" id="3.80.10.10:FF:000905">
    <property type="entry name" value="Receptor-like protein kinase 7"/>
    <property type="match status" value="1"/>
</dbReference>
<dbReference type="InterPro" id="IPR055414">
    <property type="entry name" value="LRR_R13L4/SHOC2-like"/>
</dbReference>
<sequence>MAVCSFERLLFNFLVFVVVCAKARLGTTVGCVERERQALLRFKHGLVDDYGIFSSWDTRDCCQWRGVRCSNQSGHIIMLHLPAPPTAPPTEYLYEYQSLRGEISPSLLELEHLTHLDLSCNDFERSPIPPFLASLHKIQHLSLSYANFIGRLPSQLGNLSNLLSLDLSSNDFEGRPILSFLASLTKIQHLSLSYANFIGRLPSQLGNLSNLLSLDLSGNDFEGSPIPPFLASLTKIQHLSLFYANFTGRLPSQLENLSNLLSLDLSCNDFEGRPIPSFLASLTKIQHLSLYDACFTGRLPSQLGNLSNLLSLDLSGNDFEGSPIPPFLASLTKIQHLSLSYANFTGPIHWSQAINKLPSLIDLNLHYCSLPPLTTPSLSPVNSSAPLAVLDLSYNDFDSSIYPWLFNFTTTLVHLDLHSNAHLNGSIPDAFGNMVSLTYLDIGGNQLQGSIPEAFGNMTSLEYLDMRGNQLQGSIPEAFGNMTSLEVLDMSWNRLQSSIPEAFGNMTSLEQLYLDDNKLEGEIPKSLSNLCRLQGLSLRYNNLSGQLPQVLNLLACANDTLYTLSLSDNQFRGSVPNLTGFSSLKRLYLDHNQINGTLPKSIGQLTKLQGLDIGSNSLQGNISEPHLLHLSQLYYLDLSSNSLTFNMSSEWVPPFQLNSLILTSCQLGPRFPYWLRTQKQLGYLDISNSNISDVIPDWFWNLTSSISEFNISNNQIIGTLPNLSLKFDYSLYIDMSSNYLEGSIPQLPSHLPWLDLSNNKFLGSITLLCTVANSYLVYLDLSNNLLSGELPNCWPQWKNLKVLNLENNHFSGKIPKSFGSLQWIQTVHLRNNNLIGELPSSLKKCKRGNLPNLMVLNLRSNKFSGSISLKICQLKKIQILDLSGNNMSGTIPRCLSNFTAMTKKGSLTITHNFSLNNLPFGFGYQSYVDRELVQWKGREFEYKNSLGLVKSIDLSSNKLTGEIPKEVTDLLELVSLNFSRNNLTGLIPTTIGQLKSLDVLDLSQNQLIGEIPSSLSEIDRLSTLDLSNNNLSGKIPQGTQLQSFNASAYEGNPTLCGLPLLKKCPEDRAEGAPNASSYEDNIQQDGNDMWFYVSIALGFIVGFWGVCGTLLLNNSWSSYLGGPLRSVPHYLPLWTCSKDFNYLVFGFSPQFTFPSLFTPVHMQTNYMTPLYWFEMFYLITQAII</sequence>
<dbReference type="Pfam" id="PF13516">
    <property type="entry name" value="LRR_6"/>
    <property type="match status" value="1"/>
</dbReference>
<organism evidence="16 17">
    <name type="scientific">Vitis rotundifolia</name>
    <name type="common">Muscadine grape</name>
    <dbReference type="NCBI Taxonomy" id="103349"/>
    <lineage>
        <taxon>Eukaryota</taxon>
        <taxon>Viridiplantae</taxon>
        <taxon>Streptophyta</taxon>
        <taxon>Embryophyta</taxon>
        <taxon>Tracheophyta</taxon>
        <taxon>Spermatophyta</taxon>
        <taxon>Magnoliopsida</taxon>
        <taxon>eudicotyledons</taxon>
        <taxon>Gunneridae</taxon>
        <taxon>Pentapetalae</taxon>
        <taxon>rosids</taxon>
        <taxon>Vitales</taxon>
        <taxon>Vitaceae</taxon>
        <taxon>Viteae</taxon>
        <taxon>Vitis</taxon>
    </lineage>
</organism>
<proteinExistence type="inferred from homology"/>
<keyword evidence="17" id="KW-1185">Reference proteome</keyword>
<dbReference type="GO" id="GO:0005886">
    <property type="term" value="C:plasma membrane"/>
    <property type="evidence" value="ECO:0007669"/>
    <property type="project" value="UniProtKB-SubCell"/>
</dbReference>
<evidence type="ECO:0000313" key="16">
    <source>
        <dbReference type="EMBL" id="KAJ9678527.1"/>
    </source>
</evidence>
<dbReference type="InterPro" id="IPR001611">
    <property type="entry name" value="Leu-rich_rpt"/>
</dbReference>
<dbReference type="PANTHER" id="PTHR48063:SF101">
    <property type="entry name" value="LRR RECEPTOR-LIKE SERINE_THREONINE-PROTEIN KINASE FLS2"/>
    <property type="match status" value="1"/>
</dbReference>
<evidence type="ECO:0000256" key="11">
    <source>
        <dbReference type="ARBA" id="ARBA00023180"/>
    </source>
</evidence>
<dbReference type="Gene3D" id="3.80.10.10">
    <property type="entry name" value="Ribonuclease Inhibitor"/>
    <property type="match status" value="7"/>
</dbReference>
<evidence type="ECO:0000256" key="3">
    <source>
        <dbReference type="ARBA" id="ARBA00022475"/>
    </source>
</evidence>
<evidence type="ECO:0000313" key="17">
    <source>
        <dbReference type="Proteomes" id="UP001168098"/>
    </source>
</evidence>
<feature type="chain" id="PRO_5041206267" evidence="13">
    <location>
        <begin position="22"/>
        <end position="1184"/>
    </location>
</feature>
<feature type="signal peptide" evidence="13">
    <location>
        <begin position="1"/>
        <end position="21"/>
    </location>
</feature>
<keyword evidence="6 13" id="KW-0732">Signal</keyword>
<dbReference type="FunFam" id="3.80.10.10:FF:000649">
    <property type="entry name" value="Leucine Rich Repeat family protein"/>
    <property type="match status" value="1"/>
</dbReference>
<dbReference type="FunFam" id="3.80.10.10:FF:000233">
    <property type="entry name" value="Leucine-rich repeat receptor-like protein kinase TDR"/>
    <property type="match status" value="1"/>
</dbReference>
<evidence type="ECO:0000256" key="10">
    <source>
        <dbReference type="ARBA" id="ARBA00023170"/>
    </source>
</evidence>
<evidence type="ECO:0000256" key="4">
    <source>
        <dbReference type="ARBA" id="ARBA00022614"/>
    </source>
</evidence>
<feature type="domain" description="Disease resistance R13L4/SHOC-2-like LRR" evidence="15">
    <location>
        <begin position="403"/>
        <end position="537"/>
    </location>
</feature>
<dbReference type="PRINTS" id="PR00019">
    <property type="entry name" value="LEURICHRPT"/>
</dbReference>
<dbReference type="InterPro" id="IPR003591">
    <property type="entry name" value="Leu-rich_rpt_typical-subtyp"/>
</dbReference>
<dbReference type="InterPro" id="IPR032675">
    <property type="entry name" value="LRR_dom_sf"/>
</dbReference>
<dbReference type="Pfam" id="PF23598">
    <property type="entry name" value="LRR_14"/>
    <property type="match status" value="1"/>
</dbReference>
<evidence type="ECO:0000256" key="12">
    <source>
        <dbReference type="SAM" id="Phobius"/>
    </source>
</evidence>
<feature type="domain" description="Leucine-rich repeat-containing N-terminal plant-type" evidence="14">
    <location>
        <begin position="34"/>
        <end position="70"/>
    </location>
</feature>
<evidence type="ECO:0000256" key="5">
    <source>
        <dbReference type="ARBA" id="ARBA00022692"/>
    </source>
</evidence>
<dbReference type="Pfam" id="PF00560">
    <property type="entry name" value="LRR_1"/>
    <property type="match status" value="8"/>
</dbReference>
<dbReference type="FunFam" id="3.80.10.10:FF:000383">
    <property type="entry name" value="Leucine-rich repeat receptor protein kinase EMS1"/>
    <property type="match status" value="1"/>
</dbReference>
<keyword evidence="7" id="KW-0677">Repeat</keyword>
<dbReference type="SUPFAM" id="SSF52058">
    <property type="entry name" value="L domain-like"/>
    <property type="match status" value="4"/>
</dbReference>
<comment type="similarity">
    <text evidence="2">Belongs to the RLP family.</text>
</comment>
<dbReference type="GO" id="GO:0009791">
    <property type="term" value="P:post-embryonic development"/>
    <property type="evidence" value="ECO:0007669"/>
    <property type="project" value="UniProtKB-ARBA"/>
</dbReference>
<evidence type="ECO:0000256" key="6">
    <source>
        <dbReference type="ARBA" id="ARBA00022729"/>
    </source>
</evidence>
<dbReference type="SMART" id="SM00365">
    <property type="entry name" value="LRR_SD22"/>
    <property type="match status" value="9"/>
</dbReference>
<evidence type="ECO:0000256" key="2">
    <source>
        <dbReference type="ARBA" id="ARBA00009592"/>
    </source>
</evidence>
<evidence type="ECO:0000259" key="15">
    <source>
        <dbReference type="Pfam" id="PF23598"/>
    </source>
</evidence>
<comment type="caution">
    <text evidence="16">The sequence shown here is derived from an EMBL/GenBank/DDBJ whole genome shotgun (WGS) entry which is preliminary data.</text>
</comment>
<dbReference type="PANTHER" id="PTHR48063">
    <property type="entry name" value="LRR RECEPTOR-LIKE KINASE"/>
    <property type="match status" value="1"/>
</dbReference>
<keyword evidence="10" id="KW-0675">Receptor</keyword>
<evidence type="ECO:0000256" key="9">
    <source>
        <dbReference type="ARBA" id="ARBA00023136"/>
    </source>
</evidence>
<dbReference type="EMBL" id="JARBHA010000016">
    <property type="protein sequence ID" value="KAJ9678527.1"/>
    <property type="molecule type" value="Genomic_DNA"/>
</dbReference>
<dbReference type="InterPro" id="IPR013210">
    <property type="entry name" value="LRR_N_plant-typ"/>
</dbReference>
<protein>
    <submittedName>
        <fullName evidence="16">Uncharacterized protein</fullName>
    </submittedName>
</protein>
<keyword evidence="8 12" id="KW-1133">Transmembrane helix</keyword>
<gene>
    <name evidence="16" type="ORF">PVL29_020650</name>
</gene>
<dbReference type="InterPro" id="IPR046956">
    <property type="entry name" value="RLP23-like"/>
</dbReference>
<accession>A0AA38YXU3</accession>
<evidence type="ECO:0000256" key="8">
    <source>
        <dbReference type="ARBA" id="ARBA00022989"/>
    </source>
</evidence>
<dbReference type="AlphaFoldDB" id="A0AA38YXU3"/>
<keyword evidence="9 12" id="KW-0472">Membrane</keyword>
<dbReference type="PROSITE" id="PS51450">
    <property type="entry name" value="LRR"/>
    <property type="match status" value="1"/>
</dbReference>
<keyword evidence="4" id="KW-0433">Leucine-rich repeat</keyword>
<keyword evidence="5 12" id="KW-0812">Transmembrane</keyword>
<dbReference type="FunFam" id="3.80.10.10:FF:001347">
    <property type="entry name" value="LRR receptor-like serine/threonine-protein kinase GSO2"/>
    <property type="match status" value="1"/>
</dbReference>
<evidence type="ECO:0000259" key="14">
    <source>
        <dbReference type="Pfam" id="PF08263"/>
    </source>
</evidence>
<name>A0AA38YXU3_VITRO</name>
<evidence type="ECO:0000256" key="13">
    <source>
        <dbReference type="SAM" id="SignalP"/>
    </source>
</evidence>
<dbReference type="Pfam" id="PF08263">
    <property type="entry name" value="LRRNT_2"/>
    <property type="match status" value="1"/>
</dbReference>
<keyword evidence="11" id="KW-0325">Glycoprotein</keyword>